<dbReference type="EMBL" id="JH767157">
    <property type="protein sequence ID" value="EQC33994.1"/>
    <property type="molecule type" value="Genomic_DNA"/>
</dbReference>
<name>T0Q821_SAPDV</name>
<dbReference type="OrthoDB" id="60662at2759"/>
<evidence type="ECO:0000313" key="1">
    <source>
        <dbReference type="EMBL" id="EQC33994.1"/>
    </source>
</evidence>
<sequence>MRASLVGVAGPSTVSAVYKSPLIAPFLAQPPRALPAFAYLNSTDGGRTIRVFDDDCHCDAPSAMYSHAYLTQLLAHLLGDRRSWHAPFDAATTSVVVDCHYDGIAWNDTTALKVYLVDKLSYVVSTIILQTLNVRRATKHVDTVCGFATVRVGDSAEYHYLLRLEFPFDFGPFDEVVVNAPAMAAWDVTVLRTRERLLAYGTSGVFRGTPKTQGNYLYYNCVI</sequence>
<dbReference type="GeneID" id="19949400"/>
<gene>
    <name evidence="1" type="ORF">SDRG_08673</name>
</gene>
<dbReference type="InParanoid" id="T0Q821"/>
<evidence type="ECO:0000313" key="2">
    <source>
        <dbReference type="Proteomes" id="UP000030762"/>
    </source>
</evidence>
<dbReference type="AlphaFoldDB" id="T0Q821"/>
<dbReference type="VEuPathDB" id="FungiDB:SDRG_08673"/>
<accession>T0Q821</accession>
<dbReference type="Proteomes" id="UP000030762">
    <property type="component" value="Unassembled WGS sequence"/>
</dbReference>
<protein>
    <submittedName>
        <fullName evidence="1">Uncharacterized protein</fullName>
    </submittedName>
</protein>
<proteinExistence type="predicted"/>
<reference evidence="1 2" key="1">
    <citation type="submission" date="2012-04" db="EMBL/GenBank/DDBJ databases">
        <title>The Genome Sequence of Saprolegnia declina VS20.</title>
        <authorList>
            <consortium name="The Broad Institute Genome Sequencing Platform"/>
            <person name="Russ C."/>
            <person name="Nusbaum C."/>
            <person name="Tyler B."/>
            <person name="van West P."/>
            <person name="Dieguez-Uribeondo J."/>
            <person name="de Bruijn I."/>
            <person name="Tripathy S."/>
            <person name="Jiang R."/>
            <person name="Young S.K."/>
            <person name="Zeng Q."/>
            <person name="Gargeya S."/>
            <person name="Fitzgerald M."/>
            <person name="Haas B."/>
            <person name="Abouelleil A."/>
            <person name="Alvarado L."/>
            <person name="Arachchi H.M."/>
            <person name="Berlin A."/>
            <person name="Chapman S.B."/>
            <person name="Goldberg J."/>
            <person name="Griggs A."/>
            <person name="Gujja S."/>
            <person name="Hansen M."/>
            <person name="Howarth C."/>
            <person name="Imamovic A."/>
            <person name="Larimer J."/>
            <person name="McCowen C."/>
            <person name="Montmayeur A."/>
            <person name="Murphy C."/>
            <person name="Neiman D."/>
            <person name="Pearson M."/>
            <person name="Priest M."/>
            <person name="Roberts A."/>
            <person name="Saif S."/>
            <person name="Shea T."/>
            <person name="Sisk P."/>
            <person name="Sykes S."/>
            <person name="Wortman J."/>
            <person name="Nusbaum C."/>
            <person name="Birren B."/>
        </authorList>
    </citation>
    <scope>NUCLEOTIDE SEQUENCE [LARGE SCALE GENOMIC DNA]</scope>
    <source>
        <strain evidence="1 2">VS20</strain>
    </source>
</reference>
<organism evidence="1 2">
    <name type="scientific">Saprolegnia diclina (strain VS20)</name>
    <dbReference type="NCBI Taxonomy" id="1156394"/>
    <lineage>
        <taxon>Eukaryota</taxon>
        <taxon>Sar</taxon>
        <taxon>Stramenopiles</taxon>
        <taxon>Oomycota</taxon>
        <taxon>Saprolegniomycetes</taxon>
        <taxon>Saprolegniales</taxon>
        <taxon>Saprolegniaceae</taxon>
        <taxon>Saprolegnia</taxon>
    </lineage>
</organism>
<keyword evidence="2" id="KW-1185">Reference proteome</keyword>
<dbReference type="RefSeq" id="XP_008612789.1">
    <property type="nucleotide sequence ID" value="XM_008614567.1"/>
</dbReference>